<evidence type="ECO:0000256" key="1">
    <source>
        <dbReference type="SAM" id="Phobius"/>
    </source>
</evidence>
<dbReference type="Proteomes" id="UP001190700">
    <property type="component" value="Unassembled WGS sequence"/>
</dbReference>
<reference evidence="2 3" key="1">
    <citation type="journal article" date="2015" name="Genome Biol. Evol.">
        <title>Comparative Genomics of a Bacterivorous Green Alga Reveals Evolutionary Causalities and Consequences of Phago-Mixotrophic Mode of Nutrition.</title>
        <authorList>
            <person name="Burns J.A."/>
            <person name="Paasch A."/>
            <person name="Narechania A."/>
            <person name="Kim E."/>
        </authorList>
    </citation>
    <scope>NUCLEOTIDE SEQUENCE [LARGE SCALE GENOMIC DNA]</scope>
    <source>
        <strain evidence="2 3">PLY_AMNH</strain>
    </source>
</reference>
<sequence length="182" mass="20761">MLLVNNRQRKICELKTRLLCVHEKCLAPVNNVALLGFYAVCYSKYPWEYELPNGSVAYDIPFFAATVFVLAISTLSVVLQNFHPELRAYCNAWHILIYTVTVCCLGPYDIWLATNIPVEKPNSISNHIWFTEILGLATARHPGERKVSSHFIATKAGTTFIQDDALRNETLPVVRMRLLFSW</sequence>
<organism evidence="2 3">
    <name type="scientific">Cymbomonas tetramitiformis</name>
    <dbReference type="NCBI Taxonomy" id="36881"/>
    <lineage>
        <taxon>Eukaryota</taxon>
        <taxon>Viridiplantae</taxon>
        <taxon>Chlorophyta</taxon>
        <taxon>Pyramimonadophyceae</taxon>
        <taxon>Pyramimonadales</taxon>
        <taxon>Pyramimonadaceae</taxon>
        <taxon>Cymbomonas</taxon>
    </lineage>
</organism>
<proteinExistence type="predicted"/>
<evidence type="ECO:0000313" key="3">
    <source>
        <dbReference type="Proteomes" id="UP001190700"/>
    </source>
</evidence>
<gene>
    <name evidence="2" type="ORF">CYMTET_27256</name>
</gene>
<protein>
    <submittedName>
        <fullName evidence="2">Uncharacterized protein</fullName>
    </submittedName>
</protein>
<dbReference type="AlphaFoldDB" id="A0AAE0FQ66"/>
<dbReference type="EMBL" id="LGRX02014892">
    <property type="protein sequence ID" value="KAK3263977.1"/>
    <property type="molecule type" value="Genomic_DNA"/>
</dbReference>
<name>A0AAE0FQ66_9CHLO</name>
<keyword evidence="1" id="KW-0812">Transmembrane</keyword>
<keyword evidence="1" id="KW-0472">Membrane</keyword>
<keyword evidence="3" id="KW-1185">Reference proteome</keyword>
<evidence type="ECO:0000313" key="2">
    <source>
        <dbReference type="EMBL" id="KAK3263977.1"/>
    </source>
</evidence>
<feature type="transmembrane region" description="Helical" evidence="1">
    <location>
        <begin position="21"/>
        <end position="40"/>
    </location>
</feature>
<keyword evidence="1" id="KW-1133">Transmembrane helix</keyword>
<feature type="transmembrane region" description="Helical" evidence="1">
    <location>
        <begin position="60"/>
        <end position="79"/>
    </location>
</feature>
<accession>A0AAE0FQ66</accession>
<comment type="caution">
    <text evidence="2">The sequence shown here is derived from an EMBL/GenBank/DDBJ whole genome shotgun (WGS) entry which is preliminary data.</text>
</comment>